<name>A0ABV5HUC7_9VIBR</name>
<feature type="non-terminal residue" evidence="1">
    <location>
        <position position="1"/>
    </location>
</feature>
<accession>A0ABV5HUC7</accession>
<protein>
    <recommendedName>
        <fullName evidence="3">Hemolysin</fullName>
    </recommendedName>
</protein>
<keyword evidence="2" id="KW-1185">Reference proteome</keyword>
<dbReference type="Proteomes" id="UP001589645">
    <property type="component" value="Unassembled WGS sequence"/>
</dbReference>
<comment type="caution">
    <text evidence="1">The sequence shown here is derived from an EMBL/GenBank/DDBJ whole genome shotgun (WGS) entry which is preliminary data.</text>
</comment>
<dbReference type="EMBL" id="JBHMEP010000039">
    <property type="protein sequence ID" value="MFB9137872.1"/>
    <property type="molecule type" value="Genomic_DNA"/>
</dbReference>
<evidence type="ECO:0000313" key="1">
    <source>
        <dbReference type="EMBL" id="MFB9137872.1"/>
    </source>
</evidence>
<dbReference type="RefSeq" id="WP_390198291.1">
    <property type="nucleotide sequence ID" value="NZ_JBHMEP010000039.1"/>
</dbReference>
<gene>
    <name evidence="1" type="ORF">ACFFUV_23320</name>
</gene>
<proteinExistence type="predicted"/>
<organism evidence="1 2">
    <name type="scientific">Vibrio olivae</name>
    <dbReference type="NCBI Taxonomy" id="1243002"/>
    <lineage>
        <taxon>Bacteria</taxon>
        <taxon>Pseudomonadati</taxon>
        <taxon>Pseudomonadota</taxon>
        <taxon>Gammaproteobacteria</taxon>
        <taxon>Vibrionales</taxon>
        <taxon>Vibrionaceae</taxon>
        <taxon>Vibrio</taxon>
    </lineage>
</organism>
<sequence length="260" mass="29083">FVTFFVDGVALTDAFRDATSDWIKCNEFSYLQRSTMHKTARRQANYDTGLSAATGDGVLTIDQTTYHFLIDGVDTGIVAYDTNGMLTSTDGLTTSKTGSNTWAISSVIVLSDHAIVCDHWKHTIFTNCGYTTNNRLTFRVAVPLFWYHGISCVGKQVSNKGYNEKYIITDYTGSGKSPAPTTGVGNRQYWAWHTDNMLSAKVTSRLIKGGDDASCYMFIWDTPGYSKYYRRFPSENGTITPEVNDTYESTMTVEFNYKAQ</sequence>
<reference evidence="1 2" key="1">
    <citation type="submission" date="2024-09" db="EMBL/GenBank/DDBJ databases">
        <authorList>
            <person name="Sun Q."/>
            <person name="Mori K."/>
        </authorList>
    </citation>
    <scope>NUCLEOTIDE SEQUENCE [LARGE SCALE GENOMIC DNA]</scope>
    <source>
        <strain evidence="1 2">CECT 8064</strain>
    </source>
</reference>
<evidence type="ECO:0008006" key="3">
    <source>
        <dbReference type="Google" id="ProtNLM"/>
    </source>
</evidence>
<evidence type="ECO:0000313" key="2">
    <source>
        <dbReference type="Proteomes" id="UP001589645"/>
    </source>
</evidence>